<dbReference type="RefSeq" id="XP_007765425.1">
    <property type="nucleotide sequence ID" value="XM_007767235.1"/>
</dbReference>
<evidence type="ECO:0000313" key="3">
    <source>
        <dbReference type="Proteomes" id="UP000053558"/>
    </source>
</evidence>
<dbReference type="Proteomes" id="UP000053558">
    <property type="component" value="Unassembled WGS sequence"/>
</dbReference>
<dbReference type="OrthoDB" id="2679023at2759"/>
<proteinExistence type="predicted"/>
<dbReference type="EMBL" id="JH711575">
    <property type="protein sequence ID" value="EIW84164.1"/>
    <property type="molecule type" value="Genomic_DNA"/>
</dbReference>
<dbReference type="AlphaFoldDB" id="A0A5M3MZD3"/>
<keyword evidence="1" id="KW-0175">Coiled coil</keyword>
<keyword evidence="3" id="KW-1185">Reference proteome</keyword>
<protein>
    <submittedName>
        <fullName evidence="2">Uncharacterized protein</fullName>
    </submittedName>
</protein>
<evidence type="ECO:0000313" key="2">
    <source>
        <dbReference type="EMBL" id="EIW84164.1"/>
    </source>
</evidence>
<feature type="coiled-coil region" evidence="1">
    <location>
        <begin position="21"/>
        <end position="55"/>
    </location>
</feature>
<comment type="caution">
    <text evidence="2">The sequence shown here is derived from an EMBL/GenBank/DDBJ whole genome shotgun (WGS) entry which is preliminary data.</text>
</comment>
<evidence type="ECO:0000256" key="1">
    <source>
        <dbReference type="SAM" id="Coils"/>
    </source>
</evidence>
<accession>A0A5M3MZD3</accession>
<reference evidence="3" key="1">
    <citation type="journal article" date="2012" name="Science">
        <title>The Paleozoic origin of enzymatic lignin decomposition reconstructed from 31 fungal genomes.</title>
        <authorList>
            <person name="Floudas D."/>
            <person name="Binder M."/>
            <person name="Riley R."/>
            <person name="Barry K."/>
            <person name="Blanchette R.A."/>
            <person name="Henrissat B."/>
            <person name="Martinez A.T."/>
            <person name="Otillar R."/>
            <person name="Spatafora J.W."/>
            <person name="Yadav J.S."/>
            <person name="Aerts A."/>
            <person name="Benoit I."/>
            <person name="Boyd A."/>
            <person name="Carlson A."/>
            <person name="Copeland A."/>
            <person name="Coutinho P.M."/>
            <person name="de Vries R.P."/>
            <person name="Ferreira P."/>
            <person name="Findley K."/>
            <person name="Foster B."/>
            <person name="Gaskell J."/>
            <person name="Glotzer D."/>
            <person name="Gorecki P."/>
            <person name="Heitman J."/>
            <person name="Hesse C."/>
            <person name="Hori C."/>
            <person name="Igarashi K."/>
            <person name="Jurgens J.A."/>
            <person name="Kallen N."/>
            <person name="Kersten P."/>
            <person name="Kohler A."/>
            <person name="Kuees U."/>
            <person name="Kumar T.K.A."/>
            <person name="Kuo A."/>
            <person name="LaButti K."/>
            <person name="Larrondo L.F."/>
            <person name="Lindquist E."/>
            <person name="Ling A."/>
            <person name="Lombard V."/>
            <person name="Lucas S."/>
            <person name="Lundell T."/>
            <person name="Martin R."/>
            <person name="McLaughlin D.J."/>
            <person name="Morgenstern I."/>
            <person name="Morin E."/>
            <person name="Murat C."/>
            <person name="Nagy L.G."/>
            <person name="Nolan M."/>
            <person name="Ohm R.A."/>
            <person name="Patyshakuliyeva A."/>
            <person name="Rokas A."/>
            <person name="Ruiz-Duenas F.J."/>
            <person name="Sabat G."/>
            <person name="Salamov A."/>
            <person name="Samejima M."/>
            <person name="Schmutz J."/>
            <person name="Slot J.C."/>
            <person name="St John F."/>
            <person name="Stenlid J."/>
            <person name="Sun H."/>
            <person name="Sun S."/>
            <person name="Syed K."/>
            <person name="Tsang A."/>
            <person name="Wiebenga A."/>
            <person name="Young D."/>
            <person name="Pisabarro A."/>
            <person name="Eastwood D.C."/>
            <person name="Martin F."/>
            <person name="Cullen D."/>
            <person name="Grigoriev I.V."/>
            <person name="Hibbett D.S."/>
        </authorList>
    </citation>
    <scope>NUCLEOTIDE SEQUENCE [LARGE SCALE GENOMIC DNA]</scope>
    <source>
        <strain evidence="3">RWD-64-598 SS2</strain>
    </source>
</reference>
<dbReference type="KEGG" id="cput:CONPUDRAFT_71003"/>
<sequence>MLALDYEKLSVKSQSEYKTKFKVLYQKYQAVIARIEELEAKDKLQQDQLQFLKELLGSSTMRAVRPELQTSKEGRALVALHHQMLQQHWSEEALESKVFRDIMLTVFIQALETKKLSGTHLPPYPFGMDNCHDNWPKDKATSKLLVHFDWREWQSDSVTNMEGRKKVVGMMKAITTSHSKKVTNMINSIIAGKIEARVRDKFISMAAEYCKHHPASADNDNLGDVKPKVPDCKAMALCVKEKLESCIHKRDSLLCPEDLKNPRYNGALCINTMSDDKDDPDAMPGCLMKYISVAPQFRSDSVNY</sequence>
<name>A0A5M3MZD3_CONPW</name>
<organism evidence="2 3">
    <name type="scientific">Coniophora puteana (strain RWD-64-598)</name>
    <name type="common">Brown rot fungus</name>
    <dbReference type="NCBI Taxonomy" id="741705"/>
    <lineage>
        <taxon>Eukaryota</taxon>
        <taxon>Fungi</taxon>
        <taxon>Dikarya</taxon>
        <taxon>Basidiomycota</taxon>
        <taxon>Agaricomycotina</taxon>
        <taxon>Agaricomycetes</taxon>
        <taxon>Agaricomycetidae</taxon>
        <taxon>Boletales</taxon>
        <taxon>Coniophorineae</taxon>
        <taxon>Coniophoraceae</taxon>
        <taxon>Coniophora</taxon>
    </lineage>
</organism>
<gene>
    <name evidence="2" type="ORF">CONPUDRAFT_71003</name>
</gene>
<dbReference type="GeneID" id="19208889"/>